<accession>A0A1R2C6S6</accession>
<name>A0A1R2C6S6_9CILI</name>
<dbReference type="AlphaFoldDB" id="A0A1R2C6S6"/>
<dbReference type="EMBL" id="MPUH01000260">
    <property type="protein sequence ID" value="OMJ84722.1"/>
    <property type="molecule type" value="Genomic_DNA"/>
</dbReference>
<comment type="caution">
    <text evidence="1">The sequence shown here is derived from an EMBL/GenBank/DDBJ whole genome shotgun (WGS) entry which is preliminary data.</text>
</comment>
<sequence length="75" mass="8829">MMRTLTAATLYGIFVIHYQFGYIAYKPIVDPYLNRPSLERYKKEMPNALLENTNIDRQIYSSSTDPNIASRLKRR</sequence>
<gene>
    <name evidence="1" type="ORF">SteCoe_14112</name>
</gene>
<evidence type="ECO:0000313" key="1">
    <source>
        <dbReference type="EMBL" id="OMJ84722.1"/>
    </source>
</evidence>
<dbReference type="Proteomes" id="UP000187209">
    <property type="component" value="Unassembled WGS sequence"/>
</dbReference>
<protein>
    <submittedName>
        <fullName evidence="1">Uncharacterized protein</fullName>
    </submittedName>
</protein>
<reference evidence="1 2" key="1">
    <citation type="submission" date="2016-11" db="EMBL/GenBank/DDBJ databases">
        <title>The macronuclear genome of Stentor coeruleus: a giant cell with tiny introns.</title>
        <authorList>
            <person name="Slabodnick M."/>
            <person name="Ruby J.G."/>
            <person name="Reiff S.B."/>
            <person name="Swart E.C."/>
            <person name="Gosai S."/>
            <person name="Prabakaran S."/>
            <person name="Witkowska E."/>
            <person name="Larue G.E."/>
            <person name="Fisher S."/>
            <person name="Freeman R.M."/>
            <person name="Gunawardena J."/>
            <person name="Chu W."/>
            <person name="Stover N.A."/>
            <person name="Gregory B.D."/>
            <person name="Nowacki M."/>
            <person name="Derisi J."/>
            <person name="Roy S.W."/>
            <person name="Marshall W.F."/>
            <person name="Sood P."/>
        </authorList>
    </citation>
    <scope>NUCLEOTIDE SEQUENCE [LARGE SCALE GENOMIC DNA]</scope>
    <source>
        <strain evidence="1">WM001</strain>
    </source>
</reference>
<keyword evidence="2" id="KW-1185">Reference proteome</keyword>
<organism evidence="1 2">
    <name type="scientific">Stentor coeruleus</name>
    <dbReference type="NCBI Taxonomy" id="5963"/>
    <lineage>
        <taxon>Eukaryota</taxon>
        <taxon>Sar</taxon>
        <taxon>Alveolata</taxon>
        <taxon>Ciliophora</taxon>
        <taxon>Postciliodesmatophora</taxon>
        <taxon>Heterotrichea</taxon>
        <taxon>Heterotrichida</taxon>
        <taxon>Stentoridae</taxon>
        <taxon>Stentor</taxon>
    </lineage>
</organism>
<proteinExistence type="predicted"/>
<evidence type="ECO:0000313" key="2">
    <source>
        <dbReference type="Proteomes" id="UP000187209"/>
    </source>
</evidence>